<comment type="caution">
    <text evidence="1">The sequence shown here is derived from an EMBL/GenBank/DDBJ whole genome shotgun (WGS) entry which is preliminary data.</text>
</comment>
<evidence type="ECO:0000313" key="1">
    <source>
        <dbReference type="EMBL" id="KAG7120734.1"/>
    </source>
</evidence>
<name>A0A8I2Z9D1_VERLO</name>
<gene>
    <name evidence="1" type="ORF">HYQ45_014778</name>
</gene>
<accession>A0A8I2Z9D1</accession>
<dbReference type="EMBL" id="JAEMWZ010000386">
    <property type="protein sequence ID" value="KAG7120734.1"/>
    <property type="molecule type" value="Genomic_DNA"/>
</dbReference>
<sequence length="230" mass="27014">MDEKLRCEVATYIWIQEHCPDIPIPKLHAFGFTDGRQFTQHDQAFVADTLTLYDEHMRHNPHAVADEEDAYERMASNIFVDNDWNITYLVDLEWICALPAEMLSVPYWLTGCSVDEIVGEQYELYDATRQTFLSIMDEERTAKQKELTLILRNSWESKGVWFWASLKSLNAWHFLFQDHILPKFFANNQAIALLKPASNLWQENAEAMAKQKAKDEEEYREELERNCSVK</sequence>
<evidence type="ECO:0000313" key="2">
    <source>
        <dbReference type="Proteomes" id="UP000689129"/>
    </source>
</evidence>
<dbReference type="OrthoDB" id="4822096at2759"/>
<protein>
    <recommendedName>
        <fullName evidence="3">Aminoglycoside phosphotransferase domain-containing protein</fullName>
    </recommendedName>
</protein>
<reference evidence="1" key="1">
    <citation type="journal article" date="2021" name="Mol. Plant Pathol.">
        <title>A 20-kb lineage-specific genomic region tames virulence in pathogenic amphidiploid Verticillium longisporum.</title>
        <authorList>
            <person name="Harting R."/>
            <person name="Starke J."/>
            <person name="Kusch H."/>
            <person name="Poggeler S."/>
            <person name="Maurus I."/>
            <person name="Schluter R."/>
            <person name="Landesfeind M."/>
            <person name="Bulla I."/>
            <person name="Nowrousian M."/>
            <person name="de Jonge R."/>
            <person name="Stahlhut G."/>
            <person name="Hoff K.J."/>
            <person name="Asshauer K.P."/>
            <person name="Thurmer A."/>
            <person name="Stanke M."/>
            <person name="Daniel R."/>
            <person name="Morgenstern B."/>
            <person name="Thomma B.P.H.J."/>
            <person name="Kronstad J.W."/>
            <person name="Braus-Stromeyer S.A."/>
            <person name="Braus G.H."/>
        </authorList>
    </citation>
    <scope>NUCLEOTIDE SEQUENCE</scope>
    <source>
        <strain evidence="1">Vl32</strain>
    </source>
</reference>
<proteinExistence type="predicted"/>
<organism evidence="1 2">
    <name type="scientific">Verticillium longisporum</name>
    <name type="common">Verticillium dahliae var. longisporum</name>
    <dbReference type="NCBI Taxonomy" id="100787"/>
    <lineage>
        <taxon>Eukaryota</taxon>
        <taxon>Fungi</taxon>
        <taxon>Dikarya</taxon>
        <taxon>Ascomycota</taxon>
        <taxon>Pezizomycotina</taxon>
        <taxon>Sordariomycetes</taxon>
        <taxon>Hypocreomycetidae</taxon>
        <taxon>Glomerellales</taxon>
        <taxon>Plectosphaerellaceae</taxon>
        <taxon>Verticillium</taxon>
    </lineage>
</organism>
<evidence type="ECO:0008006" key="3">
    <source>
        <dbReference type="Google" id="ProtNLM"/>
    </source>
</evidence>
<dbReference type="AlphaFoldDB" id="A0A8I2Z9D1"/>
<dbReference type="Proteomes" id="UP000689129">
    <property type="component" value="Unassembled WGS sequence"/>
</dbReference>